<dbReference type="InterPro" id="IPR013783">
    <property type="entry name" value="Ig-like_fold"/>
</dbReference>
<keyword evidence="4" id="KW-1185">Reference proteome</keyword>
<feature type="signal peptide" evidence="2">
    <location>
        <begin position="1"/>
        <end position="33"/>
    </location>
</feature>
<comment type="caution">
    <text evidence="3">The sequence shown here is derived from an EMBL/GenBank/DDBJ whole genome shotgun (WGS) entry which is preliminary data.</text>
</comment>
<dbReference type="EMBL" id="JANVAD010000005">
    <property type="protein sequence ID" value="MCS6523154.1"/>
    <property type="molecule type" value="Genomic_DNA"/>
</dbReference>
<feature type="chain" id="PRO_5046428579" description="Bacterial Ig domain-containing protein" evidence="2">
    <location>
        <begin position="34"/>
        <end position="939"/>
    </location>
</feature>
<name>A0ABT2HIQ6_9MICO</name>
<proteinExistence type="predicted"/>
<sequence length="939" mass="97946">MTSKKSRVGRAVSASALAIATLASGLSFGAASASATTAPQTGATFQLIHKMSASQWVAVKQNGQYGSFSSEAAAKSGAGTWTAYKYASGTFAIRGAGNTCLLANNLAPTPSLYSSQGDSCLDSPSGVFAWTFKDNNFYSPKFNKYMSWDREDQGHRTQFWLRDTSAYRFDTMPIDPASPVPPAANGGIQADSSPTTSLVRNQPTPVPFAVRSVAWYNTANLNIRLTAPAGTRFDANQTVPGQYHRSGSTTWLDSVGLTLSDVTVSTDGKTLTGTFKNVPDFAQFDGYGMRWLPKVIASNDTLAGEGSMGYKITGSTAAGTVSVDSTSPTTVPGLAGGGVVSDVSSGVRLERGTATDVPFAVKSTNQYSAAKFEVTLAAPSHSTFAADQTVAGQFHYVDEDWQGASSLNLTDVSVSSDGKSLTGTFDSANSSGFGQNAGMGLRWIAKVIADSDAAAGNGSMNYSINGSTSLGPVSLNSFTATTIEAPAVTTPTATVTFDQDVTKKATVSGTGAKGAVITIKNGTDPIASATVGDDGTWSTQIDPIGPGSHELTIEQTGIEGTQTTSATADFGAAVTANAPTATVDSTLATVTGRGEPGATITLRDDTGTTHTTTTDADGNWSIQGNFRPDTNRVTVTAQSKGALETTVAAELDINVSNRPLVITSPTQDDAKADRITAGKVTFTGTATPFSTVQLRTWPEIGRILFTTYADENGNWSATGELASSYYELAGKETAIGGYVDDIRMFAFSTVAFQDTVITSPTAQDVILGGTDPGVVFAGTATPGATVEIWTWINPRGRLVATAKADGLGNWKTKPGSLAADTTYKLKAEQIALNGKTTVTELGDLQTESFHAVDQIERDQNGSVTDWTLRATPGATVEIWTGPKTATWARKIGSGTADDLGKVAIDGTYLAPGNAYMTKIYQTTPTKEEVTDYNFTTDPA</sequence>
<protein>
    <recommendedName>
        <fullName evidence="5">Bacterial Ig domain-containing protein</fullName>
    </recommendedName>
</protein>
<organism evidence="3 4">
    <name type="scientific">Curtobacterium citreum</name>
    <dbReference type="NCBI Taxonomy" id="2036"/>
    <lineage>
        <taxon>Bacteria</taxon>
        <taxon>Bacillati</taxon>
        <taxon>Actinomycetota</taxon>
        <taxon>Actinomycetes</taxon>
        <taxon>Micrococcales</taxon>
        <taxon>Microbacteriaceae</taxon>
        <taxon>Curtobacterium</taxon>
    </lineage>
</organism>
<accession>A0ABT2HIQ6</accession>
<evidence type="ECO:0000313" key="3">
    <source>
        <dbReference type="EMBL" id="MCS6523154.1"/>
    </source>
</evidence>
<evidence type="ECO:0008006" key="5">
    <source>
        <dbReference type="Google" id="ProtNLM"/>
    </source>
</evidence>
<dbReference type="Proteomes" id="UP001652264">
    <property type="component" value="Unassembled WGS sequence"/>
</dbReference>
<evidence type="ECO:0000256" key="2">
    <source>
        <dbReference type="SAM" id="SignalP"/>
    </source>
</evidence>
<evidence type="ECO:0000256" key="1">
    <source>
        <dbReference type="SAM" id="MobiDB-lite"/>
    </source>
</evidence>
<dbReference type="GeneID" id="95322920"/>
<feature type="region of interest" description="Disordered" evidence="1">
    <location>
        <begin position="592"/>
        <end position="617"/>
    </location>
</feature>
<dbReference type="Gene3D" id="2.60.40.10">
    <property type="entry name" value="Immunoglobulins"/>
    <property type="match status" value="2"/>
</dbReference>
<gene>
    <name evidence="3" type="ORF">NYQ28_11310</name>
</gene>
<keyword evidence="2" id="KW-0732">Signal</keyword>
<dbReference type="RefSeq" id="WP_141860158.1">
    <property type="nucleotide sequence ID" value="NZ_BMNV01000007.1"/>
</dbReference>
<reference evidence="3 4" key="1">
    <citation type="submission" date="2022-08" db="EMBL/GenBank/DDBJ databases">
        <title>Taxonomy of Curtobacterium flaccumfaciens.</title>
        <authorList>
            <person name="Osdaghi E."/>
            <person name="Taghavi S.M."/>
            <person name="Hamidizade M."/>
            <person name="Abachi H."/>
            <person name="Fazliarab A."/>
            <person name="Baeyen S."/>
            <person name="Portier P."/>
            <person name="Van Vaerenbergh J."/>
            <person name="Jacques M.-A."/>
        </authorList>
    </citation>
    <scope>NUCLEOTIDE SEQUENCE [LARGE SCALE GENOMIC DNA]</scope>
    <source>
        <strain evidence="3 4">LMG8786T</strain>
    </source>
</reference>
<evidence type="ECO:0000313" key="4">
    <source>
        <dbReference type="Proteomes" id="UP001652264"/>
    </source>
</evidence>
<dbReference type="SUPFAM" id="SSF49478">
    <property type="entry name" value="Cna protein B-type domain"/>
    <property type="match status" value="1"/>
</dbReference>
<feature type="compositionally biased region" description="Low complexity" evidence="1">
    <location>
        <begin position="608"/>
        <end position="617"/>
    </location>
</feature>